<gene>
    <name evidence="1" type="ORF">SAMN02745110_01366</name>
</gene>
<organism evidence="1 2">
    <name type="scientific">Eubacterium ruminantium</name>
    <dbReference type="NCBI Taxonomy" id="42322"/>
    <lineage>
        <taxon>Bacteria</taxon>
        <taxon>Bacillati</taxon>
        <taxon>Bacillota</taxon>
        <taxon>Clostridia</taxon>
        <taxon>Eubacteriales</taxon>
        <taxon>Eubacteriaceae</taxon>
        <taxon>Eubacterium</taxon>
    </lineage>
</organism>
<dbReference type="RefSeq" id="WP_078787209.1">
    <property type="nucleotide sequence ID" value="NZ_FMTO01000007.1"/>
</dbReference>
<dbReference type="EMBL" id="FUXA01000008">
    <property type="protein sequence ID" value="SJZ71602.1"/>
    <property type="molecule type" value="Genomic_DNA"/>
</dbReference>
<protein>
    <submittedName>
        <fullName evidence="1">Response regulator receiver domain-containing protein</fullName>
    </submittedName>
</protein>
<dbReference type="Proteomes" id="UP000189857">
    <property type="component" value="Unassembled WGS sequence"/>
</dbReference>
<proteinExistence type="predicted"/>
<accession>A0A1T4MX77</accession>
<evidence type="ECO:0000313" key="2">
    <source>
        <dbReference type="Proteomes" id="UP000189857"/>
    </source>
</evidence>
<dbReference type="InterPro" id="IPR011006">
    <property type="entry name" value="CheY-like_superfamily"/>
</dbReference>
<keyword evidence="2" id="KW-1185">Reference proteome</keyword>
<reference evidence="1 2" key="1">
    <citation type="submission" date="2017-02" db="EMBL/GenBank/DDBJ databases">
        <authorList>
            <person name="Peterson S.W."/>
        </authorList>
    </citation>
    <scope>NUCLEOTIDE SEQUENCE [LARGE SCALE GENOMIC DNA]</scope>
    <source>
        <strain evidence="1 2">ATCC 17233</strain>
    </source>
</reference>
<dbReference type="Gene3D" id="3.40.50.2300">
    <property type="match status" value="1"/>
</dbReference>
<sequence length="155" mass="17790">MRILVIEDNHSKLKKIKAFLEKNYPTVSVHDAMSYTAGLRRLYDENWDLILLDMSLPVYDMNIQDTGGDKKSIAGKEIMKRMLHRKVMVPTIVVTQFDIFGDRGITIDALNEEFEKTLSSIWKGTVNYEKSSWTISLKKIIDEIIGEENDKGTCS</sequence>
<evidence type="ECO:0000313" key="1">
    <source>
        <dbReference type="EMBL" id="SJZ71602.1"/>
    </source>
</evidence>
<dbReference type="SUPFAM" id="SSF52172">
    <property type="entry name" value="CheY-like"/>
    <property type="match status" value="1"/>
</dbReference>
<name>A0A1T4MX77_9FIRM</name>
<dbReference type="AlphaFoldDB" id="A0A1T4MX77"/>
<dbReference type="OrthoDB" id="2990361at2"/>